<evidence type="ECO:0000256" key="4">
    <source>
        <dbReference type="ARBA" id="ARBA00038209"/>
    </source>
</evidence>
<dbReference type="STRING" id="667129.HMPREF0758_1512"/>
<comment type="subcellular location">
    <subcellularLocation>
        <location evidence="7">Cytoplasm</location>
    </subcellularLocation>
</comment>
<evidence type="ECO:0000259" key="9">
    <source>
        <dbReference type="Pfam" id="PF02350"/>
    </source>
</evidence>
<dbReference type="InterPro" id="IPR029767">
    <property type="entry name" value="WecB-like"/>
</dbReference>
<keyword evidence="2 7" id="KW-0413">Isomerase</keyword>
<dbReference type="NCBIfam" id="TIGR00236">
    <property type="entry name" value="wecB"/>
    <property type="match status" value="1"/>
</dbReference>
<comment type="caution">
    <text evidence="10">The sequence shown here is derived from an EMBL/GenBank/DDBJ whole genome shotgun (WGS) entry which is preliminary data.</text>
</comment>
<dbReference type="UniPathway" id="UPA00566"/>
<sequence>MQVRLRLTDQKRFAVKVLTVFGTRPEAIKMAPLVHALAKDEAFESRVCVTAQHREMLDQVLRLFEIVPDYDLDIMKPGQGLSEITCRILEGLKGVLEEFKPDVVLVHGDTTTTLATSLAAFYQRIPVGHVEAGLRTGDLYSPWPEEANRKLTGHLAMYHFAPTENSRQNLLRESLPDQRIFVTGNTVIDALFWVRDRIMNDAALRDSLSQRYPFLDVSKKLILVTGHRRESFGGGFERICSALAEIARQHPEVQVVYPVHLNPNVSEPVNRILKGIGNIMLIDPQDYLPFVYLMAHSTIILTDSGGIQEEAPSLGKPVLVMRDTTERPEAVDAGTVRLVGTDVATIVDSVSRLLTDDDEYHAMSRAHNPYGDGHACQRILEALKNHQVTL</sequence>
<protein>
    <recommendedName>
        <fullName evidence="6 7">UDP-N-acetylglucosamine 2-epimerase</fullName>
        <ecNumber evidence="5 7">5.1.3.14</ecNumber>
    </recommendedName>
    <alternativeName>
        <fullName evidence="7">UDP-GlcNAc-2-epimerase</fullName>
    </alternativeName>
</protein>
<dbReference type="GO" id="GO:0005737">
    <property type="term" value="C:cytoplasm"/>
    <property type="evidence" value="ECO:0007669"/>
    <property type="project" value="UniProtKB-SubCell"/>
</dbReference>
<dbReference type="EC" id="5.1.3.14" evidence="5 7"/>
<evidence type="ECO:0000256" key="8">
    <source>
        <dbReference type="RuleBase" id="RU003513"/>
    </source>
</evidence>
<feature type="binding site" evidence="7">
    <location>
        <position position="109"/>
    </location>
    <ligand>
        <name>substrate</name>
    </ligand>
</feature>
<feature type="domain" description="UDP-N-acetylglucosamine 2-epimerase" evidence="9">
    <location>
        <begin position="36"/>
        <end position="384"/>
    </location>
</feature>
<dbReference type="HOGENOM" id="CLU_041674_1_0_6"/>
<comment type="subunit">
    <text evidence="7">Homodimer.</text>
</comment>
<gene>
    <name evidence="10" type="primary">mnaA</name>
    <name evidence="7" type="synonym">wecB</name>
    <name evidence="10" type="ORF">HMPREF0758_1512</name>
</gene>
<feature type="binding site" evidence="7">
    <location>
        <begin position="304"/>
        <end position="306"/>
    </location>
    <ligand>
        <name>substrate</name>
    </ligand>
</feature>
<feature type="binding site" evidence="7">
    <location>
        <position position="227"/>
    </location>
    <ligand>
        <name>substrate</name>
    </ligand>
</feature>
<organism evidence="10 11">
    <name type="scientific">Serratia odorifera DSM 4582</name>
    <dbReference type="NCBI Taxonomy" id="667129"/>
    <lineage>
        <taxon>Bacteria</taxon>
        <taxon>Pseudomonadati</taxon>
        <taxon>Pseudomonadota</taxon>
        <taxon>Gammaproteobacteria</taxon>
        <taxon>Enterobacterales</taxon>
        <taxon>Yersiniaceae</taxon>
        <taxon>Serratia</taxon>
    </lineage>
</organism>
<evidence type="ECO:0000256" key="6">
    <source>
        <dbReference type="ARBA" id="ARBA00074883"/>
    </source>
</evidence>
<evidence type="ECO:0000313" key="10">
    <source>
        <dbReference type="EMBL" id="EFE96918.1"/>
    </source>
</evidence>
<dbReference type="InterPro" id="IPR032892">
    <property type="entry name" value="WecB"/>
</dbReference>
<comment type="function">
    <text evidence="7">Catalyzes the reversible epimerization at C-2 of UDP-N-acetylglucosamine (UDP-GlcNAc) and thereby provides bacteria with UDP-N-acetylmannosamine (UDP-ManNAc), the activated donor of ManNAc residues.</text>
</comment>
<comment type="similarity">
    <text evidence="4 7 8">Belongs to the UDP-N-acetylglucosamine 2-epimerase family.</text>
</comment>
<dbReference type="SUPFAM" id="SSF53756">
    <property type="entry name" value="UDP-Glycosyltransferase/glycogen phosphorylase"/>
    <property type="match status" value="1"/>
</dbReference>
<dbReference type="EMBL" id="ADBY01000025">
    <property type="protein sequence ID" value="EFE96918.1"/>
    <property type="molecule type" value="Genomic_DNA"/>
</dbReference>
<evidence type="ECO:0000256" key="7">
    <source>
        <dbReference type="HAMAP-Rule" id="MF_02028"/>
    </source>
</evidence>
<feature type="binding site" evidence="7">
    <location>
        <position position="327"/>
    </location>
    <ligand>
        <name>substrate</name>
    </ligand>
</feature>
<evidence type="ECO:0000256" key="5">
    <source>
        <dbReference type="ARBA" id="ARBA00038858"/>
    </source>
</evidence>
<dbReference type="Proteomes" id="UP000005723">
    <property type="component" value="Unassembled WGS sequence"/>
</dbReference>
<proteinExistence type="inferred from homology"/>
<feature type="binding site" evidence="7">
    <location>
        <position position="310"/>
    </location>
    <ligand>
        <name>substrate</name>
    </ligand>
</feature>
<dbReference type="Gene3D" id="3.40.50.2000">
    <property type="entry name" value="Glycogen Phosphorylase B"/>
    <property type="match status" value="2"/>
</dbReference>
<comment type="pathway">
    <text evidence="7">Bacterial outer membrane biogenesis; enterobacterial common antigen biosynthesis.</text>
</comment>
<dbReference type="AlphaFoldDB" id="D4E012"/>
<feature type="binding site" evidence="7">
    <location>
        <position position="285"/>
    </location>
    <ligand>
        <name>substrate</name>
    </ligand>
</feature>
<dbReference type="Pfam" id="PF02350">
    <property type="entry name" value="Epimerase_2"/>
    <property type="match status" value="1"/>
</dbReference>
<dbReference type="PANTHER" id="PTHR43174:SF2">
    <property type="entry name" value="UDP-N-ACETYLGLUCOSAMINE 2-EPIMERASE"/>
    <property type="match status" value="1"/>
</dbReference>
<keyword evidence="11" id="KW-1185">Reference proteome</keyword>
<comment type="catalytic activity">
    <reaction evidence="3 7">
        <text>UDP-N-acetyl-alpha-D-glucosamine = UDP-N-acetyl-alpha-D-mannosamine</text>
        <dbReference type="Rhea" id="RHEA:17213"/>
        <dbReference type="ChEBI" id="CHEBI:57705"/>
        <dbReference type="ChEBI" id="CHEBI:68623"/>
        <dbReference type="EC" id="5.1.3.14"/>
    </reaction>
</comment>
<dbReference type="FunFam" id="3.40.50.2000:FF:000043">
    <property type="entry name" value="UDP-N-acetylglucosamine 2-epimerase"/>
    <property type="match status" value="1"/>
</dbReference>
<evidence type="ECO:0000256" key="3">
    <source>
        <dbReference type="ARBA" id="ARBA00036080"/>
    </source>
</evidence>
<dbReference type="GO" id="GO:0008761">
    <property type="term" value="F:UDP-N-acetylglucosamine 2-epimerase activity"/>
    <property type="evidence" value="ECO:0007669"/>
    <property type="project" value="UniProtKB-UniRule"/>
</dbReference>
<evidence type="ECO:0000313" key="11">
    <source>
        <dbReference type="Proteomes" id="UP000005723"/>
    </source>
</evidence>
<feature type="binding site" evidence="7">
    <location>
        <position position="131"/>
    </location>
    <ligand>
        <name>substrate</name>
    </ligand>
</feature>
<accession>D4E012</accession>
<dbReference type="InterPro" id="IPR003331">
    <property type="entry name" value="UDP_GlcNAc_Epimerase_2_dom"/>
</dbReference>
<name>D4E012_SEROD</name>
<evidence type="ECO:0000256" key="1">
    <source>
        <dbReference type="ARBA" id="ARBA00022490"/>
    </source>
</evidence>
<dbReference type="HAMAP" id="MF_02028">
    <property type="entry name" value="WecB_RffE"/>
    <property type="match status" value="1"/>
</dbReference>
<dbReference type="GO" id="GO:0009246">
    <property type="term" value="P:enterobacterial common antigen biosynthetic process"/>
    <property type="evidence" value="ECO:0007669"/>
    <property type="project" value="UniProtKB-UniRule"/>
</dbReference>
<dbReference type="CDD" id="cd03786">
    <property type="entry name" value="GTB_UDP-GlcNAc_2-Epimerase"/>
    <property type="match status" value="1"/>
</dbReference>
<dbReference type="PANTHER" id="PTHR43174">
    <property type="entry name" value="UDP-N-ACETYLGLUCOSAMINE 2-EPIMERASE"/>
    <property type="match status" value="1"/>
</dbReference>
<feature type="binding site" evidence="7">
    <location>
        <position position="290"/>
    </location>
    <ligand>
        <name>substrate</name>
    </ligand>
</feature>
<keyword evidence="1 7" id="KW-0963">Cytoplasm</keyword>
<evidence type="ECO:0000256" key="2">
    <source>
        <dbReference type="ARBA" id="ARBA00023235"/>
    </source>
</evidence>
<reference evidence="10 11" key="1">
    <citation type="submission" date="2010-01" db="EMBL/GenBank/DDBJ databases">
        <authorList>
            <person name="Muzny D."/>
            <person name="Qin X."/>
            <person name="Deng J."/>
            <person name="Jiang H."/>
            <person name="Liu Y."/>
            <person name="Qu J."/>
            <person name="Song X.-Z."/>
            <person name="Zhang L."/>
            <person name="Thornton R."/>
            <person name="Coyle M."/>
            <person name="Francisco L."/>
            <person name="Jackson L."/>
            <person name="Javaid M."/>
            <person name="Korchina V."/>
            <person name="Kovar C."/>
            <person name="Mata R."/>
            <person name="Mathew T."/>
            <person name="Ngo R."/>
            <person name="Nguyen L."/>
            <person name="Nguyen N."/>
            <person name="Okwuonu G."/>
            <person name="Ongeri F."/>
            <person name="Pham C."/>
            <person name="Simmons D."/>
            <person name="Wilczek-Boney K."/>
            <person name="Hale W."/>
            <person name="Jakkamsetti A."/>
            <person name="Pham P."/>
            <person name="Ruth R."/>
            <person name="San Lucas F."/>
            <person name="Warren J."/>
            <person name="Zhang J."/>
            <person name="Zhao Z."/>
            <person name="Zhou C."/>
            <person name="Zhu D."/>
            <person name="Lee S."/>
            <person name="Bess C."/>
            <person name="Blankenburg K."/>
            <person name="Forbes L."/>
            <person name="Fu Q."/>
            <person name="Gubbala S."/>
            <person name="Hirani K."/>
            <person name="Jayaseelan J.C."/>
            <person name="Lara F."/>
            <person name="Munidasa M."/>
            <person name="Palculict T."/>
            <person name="Patil S."/>
            <person name="Pu L.-L."/>
            <person name="Saada N."/>
            <person name="Tang L."/>
            <person name="Weissenberger G."/>
            <person name="Zhu Y."/>
            <person name="Hemphill L."/>
            <person name="Shang Y."/>
            <person name="Youmans B."/>
            <person name="Ayvaz T."/>
            <person name="Ross M."/>
            <person name="Santibanez J."/>
            <person name="Aqrawi P."/>
            <person name="Gross S."/>
            <person name="Joshi V."/>
            <person name="Fowler G."/>
            <person name="Nazareth L."/>
            <person name="Reid J."/>
            <person name="Worley K."/>
            <person name="Petrosino J."/>
            <person name="Highlander S."/>
            <person name="Gibbs R."/>
        </authorList>
    </citation>
    <scope>NUCLEOTIDE SEQUENCE [LARGE SCALE GENOMIC DNA]</scope>
    <source>
        <strain evidence="10 11">DSM 4582</strain>
    </source>
</reference>